<comment type="caution">
    <text evidence="2">The sequence shown here is derived from an EMBL/GenBank/DDBJ whole genome shotgun (WGS) entry which is preliminary data.</text>
</comment>
<evidence type="ECO:0000313" key="3">
    <source>
        <dbReference type="Proteomes" id="UP000176897"/>
    </source>
</evidence>
<dbReference type="Proteomes" id="UP000176897">
    <property type="component" value="Unassembled WGS sequence"/>
</dbReference>
<protein>
    <submittedName>
        <fullName evidence="2">Uncharacterized protein</fullName>
    </submittedName>
</protein>
<dbReference type="EMBL" id="MGEJ01000014">
    <property type="protein sequence ID" value="OGL80130.1"/>
    <property type="molecule type" value="Genomic_DNA"/>
</dbReference>
<keyword evidence="1" id="KW-0175">Coiled coil</keyword>
<evidence type="ECO:0000313" key="2">
    <source>
        <dbReference type="EMBL" id="OGL80130.1"/>
    </source>
</evidence>
<sequence>MRGETLPPPVARGTGPSLETQQSVLELKKMEVERKLAEAQAKLEKVPEDDEATQSAFADQIIDLRQQIDTLEAKISAFETGEIDVDLS</sequence>
<reference evidence="2 3" key="1">
    <citation type="journal article" date="2016" name="Nat. Commun.">
        <title>Thousands of microbial genomes shed light on interconnected biogeochemical processes in an aquifer system.</title>
        <authorList>
            <person name="Anantharaman K."/>
            <person name="Brown C.T."/>
            <person name="Hug L.A."/>
            <person name="Sharon I."/>
            <person name="Castelle C.J."/>
            <person name="Probst A.J."/>
            <person name="Thomas B.C."/>
            <person name="Singh A."/>
            <person name="Wilkins M.J."/>
            <person name="Karaoz U."/>
            <person name="Brodie E.L."/>
            <person name="Williams K.H."/>
            <person name="Hubbard S.S."/>
            <person name="Banfield J.F."/>
        </authorList>
    </citation>
    <scope>NUCLEOTIDE SEQUENCE [LARGE SCALE GENOMIC DNA]</scope>
</reference>
<proteinExistence type="predicted"/>
<name>A0A1F7UPA5_9BACT</name>
<organism evidence="2 3">
    <name type="scientific">Candidatus Uhrbacteria bacterium RIFCSPLOWO2_01_FULL_47_24</name>
    <dbReference type="NCBI Taxonomy" id="1802401"/>
    <lineage>
        <taxon>Bacteria</taxon>
        <taxon>Candidatus Uhriibacteriota</taxon>
    </lineage>
</organism>
<gene>
    <name evidence="2" type="ORF">A3B21_02015</name>
</gene>
<accession>A0A1F7UPA5</accession>
<evidence type="ECO:0000256" key="1">
    <source>
        <dbReference type="SAM" id="Coils"/>
    </source>
</evidence>
<feature type="coiled-coil region" evidence="1">
    <location>
        <begin position="22"/>
        <end position="81"/>
    </location>
</feature>
<dbReference type="AlphaFoldDB" id="A0A1F7UPA5"/>